<accession>Q7UQI0</accession>
<sequence>MRSRRIVLNGRLPETFRGSLSSGIVSLGREVNGRAPFGGPKTFGCRSRSAIMRTLLRDKHPLRDPSEVLALTGHHHH</sequence>
<dbReference type="EMBL" id="BX294143">
    <property type="protein sequence ID" value="CAD74723.1"/>
    <property type="molecule type" value="Genomic_DNA"/>
</dbReference>
<dbReference type="InParanoid" id="Q7UQI0"/>
<evidence type="ECO:0000313" key="1">
    <source>
        <dbReference type="EMBL" id="CAD74723.1"/>
    </source>
</evidence>
<gene>
    <name evidence="1" type="ordered locus">RB6319</name>
</gene>
<proteinExistence type="predicted"/>
<dbReference type="STRING" id="243090.RB6319"/>
<dbReference type="AlphaFoldDB" id="Q7UQI0"/>
<dbReference type="HOGENOM" id="CLU_2635677_0_0_0"/>
<keyword evidence="2" id="KW-1185">Reference proteome</keyword>
<dbReference type="KEGG" id="rba:RB6319"/>
<protein>
    <submittedName>
        <fullName evidence="1">Uncharacterized protein</fullName>
    </submittedName>
</protein>
<dbReference type="EnsemblBacteria" id="CAD74723">
    <property type="protein sequence ID" value="CAD74723"/>
    <property type="gene ID" value="RB6319"/>
</dbReference>
<name>Q7UQI0_RHOBA</name>
<dbReference type="Proteomes" id="UP000001025">
    <property type="component" value="Chromosome"/>
</dbReference>
<evidence type="ECO:0000313" key="2">
    <source>
        <dbReference type="Proteomes" id="UP000001025"/>
    </source>
</evidence>
<organism evidence="1 2">
    <name type="scientific">Rhodopirellula baltica (strain DSM 10527 / NCIMB 13988 / SH1)</name>
    <dbReference type="NCBI Taxonomy" id="243090"/>
    <lineage>
        <taxon>Bacteria</taxon>
        <taxon>Pseudomonadati</taxon>
        <taxon>Planctomycetota</taxon>
        <taxon>Planctomycetia</taxon>
        <taxon>Pirellulales</taxon>
        <taxon>Pirellulaceae</taxon>
        <taxon>Rhodopirellula</taxon>
    </lineage>
</organism>
<reference evidence="1 2" key="1">
    <citation type="journal article" date="2003" name="Proc. Natl. Acad. Sci. U.S.A.">
        <title>Complete genome sequence of the marine planctomycete Pirellula sp. strain 1.</title>
        <authorList>
            <person name="Gloeckner F.O."/>
            <person name="Kube M."/>
            <person name="Bauer M."/>
            <person name="Teeling H."/>
            <person name="Lombardot T."/>
            <person name="Ludwig W."/>
            <person name="Gade D."/>
            <person name="Beck A."/>
            <person name="Borzym K."/>
            <person name="Heitmann K."/>
            <person name="Rabus R."/>
            <person name="Schlesner H."/>
            <person name="Amann R."/>
            <person name="Reinhardt R."/>
        </authorList>
    </citation>
    <scope>NUCLEOTIDE SEQUENCE [LARGE SCALE GENOMIC DNA]</scope>
    <source>
        <strain evidence="2">DSM 10527 / NCIMB 13988 / SH1</strain>
    </source>
</reference>